<gene>
    <name evidence="1" type="ORF">DWY25_15065</name>
</gene>
<dbReference type="RefSeq" id="WP_117895914.1">
    <property type="nucleotide sequence ID" value="NZ_CABJCV010000024.1"/>
</dbReference>
<comment type="caution">
    <text evidence="1">The sequence shown here is derived from an EMBL/GenBank/DDBJ whole genome shotgun (WGS) entry which is preliminary data.</text>
</comment>
<evidence type="ECO:0000313" key="2">
    <source>
        <dbReference type="Proteomes" id="UP000284178"/>
    </source>
</evidence>
<keyword evidence="2" id="KW-1185">Reference proteome</keyword>
<sequence length="146" mass="16873">MFERMLEGGHRPTPEEIQNTLGREACAHLARLETRLADLYDLRKELRFPFGKDYGWGIKYSHKAVHLAYAFLEQGAFTVMLQIGDGRVPVLKECLSSLSDKAQSLWENRYPCGEEGGWIRYRILKPDEIEEVLRLIAIKKAPPKKR</sequence>
<protein>
    <submittedName>
        <fullName evidence="1">DUF3788 family protein</fullName>
    </submittedName>
</protein>
<dbReference type="Pfam" id="PF12663">
    <property type="entry name" value="DUF3788"/>
    <property type="match status" value="1"/>
</dbReference>
<reference evidence="1 2" key="1">
    <citation type="submission" date="2018-08" db="EMBL/GenBank/DDBJ databases">
        <title>A genome reference for cultivated species of the human gut microbiota.</title>
        <authorList>
            <person name="Zou Y."/>
            <person name="Xue W."/>
            <person name="Luo G."/>
        </authorList>
    </citation>
    <scope>NUCLEOTIDE SEQUENCE [LARGE SCALE GENOMIC DNA]</scope>
    <source>
        <strain evidence="1 2">AF24-29</strain>
    </source>
</reference>
<dbReference type="AlphaFoldDB" id="A0A412FM49"/>
<name>A0A412FM49_9FIRM</name>
<evidence type="ECO:0000313" key="1">
    <source>
        <dbReference type="EMBL" id="RGR69206.1"/>
    </source>
</evidence>
<organism evidence="1 2">
    <name type="scientific">Holdemania filiformis</name>
    <dbReference type="NCBI Taxonomy" id="61171"/>
    <lineage>
        <taxon>Bacteria</taxon>
        <taxon>Bacillati</taxon>
        <taxon>Bacillota</taxon>
        <taxon>Erysipelotrichia</taxon>
        <taxon>Erysipelotrichales</taxon>
        <taxon>Erysipelotrichaceae</taxon>
        <taxon>Holdemania</taxon>
    </lineage>
</organism>
<dbReference type="InterPro" id="IPR024265">
    <property type="entry name" value="DUF3788"/>
</dbReference>
<dbReference type="EMBL" id="QRUP01000024">
    <property type="protein sequence ID" value="RGR69206.1"/>
    <property type="molecule type" value="Genomic_DNA"/>
</dbReference>
<proteinExistence type="predicted"/>
<dbReference type="Proteomes" id="UP000284178">
    <property type="component" value="Unassembled WGS sequence"/>
</dbReference>
<dbReference type="GeneID" id="83016721"/>
<accession>A0A412FM49</accession>